<evidence type="ECO:0000313" key="2">
    <source>
        <dbReference type="EMBL" id="EJK48061.1"/>
    </source>
</evidence>
<feature type="compositionally biased region" description="Low complexity" evidence="1">
    <location>
        <begin position="491"/>
        <end position="513"/>
    </location>
</feature>
<proteinExistence type="predicted"/>
<dbReference type="AlphaFoldDB" id="K0RGJ6"/>
<comment type="caution">
    <text evidence="2">The sequence shown here is derived from an EMBL/GenBank/DDBJ whole genome shotgun (WGS) entry which is preliminary data.</text>
</comment>
<feature type="compositionally biased region" description="Acidic residues" evidence="1">
    <location>
        <begin position="514"/>
        <end position="528"/>
    </location>
</feature>
<protein>
    <submittedName>
        <fullName evidence="2">Uncharacterized protein</fullName>
    </submittedName>
</protein>
<sequence>LVGGEDGGFGEIGGGLFGDGGLGGEGGGILEGLLGGEDGGFGGIDGNSTGDGLFGNDLFGSGGTGTPCAACPEGLPEGATDMIVSIEGENGTCADWINGGSLIFFEDGTDFCNLMKAPIESVCCPEQIKELADPCIICPNGITEGEDSAAGVDESTCGELESTSSMISAGGILCETNKLAAYACCPADASSGSWFGESIEVTNPCTPCPNGAANESALVLYPGEEEEEEYALTCAVQLAQVSSLEEESDLCMFTRTIVQQSCCPEEANPCAICPGGVSDGAVIPGDEEEGETLCSEAVESVMFLDANSETCEMTKGFAAFCCPDDVQLTNPCSRPGLQNWGESERGEPMTCDLAVTLSNAFDKESEMCLGLSMTQLFCCPDDANAAADPCPFCPGGISADASAIIPDANGLSCSMGIAYAKMVEKSDKMCSDVQMAQFICCPDDFQGAPGETDTAVEEADASITGGSTEASTGGAPDAPSKTDTAVEEVDAASTGDSTEATTGDAAEETATADSTEEPGIDPVDDEQPSVEPPTDSAFGRTRLLGSCVMAVSIAYLL</sequence>
<reference evidence="2 3" key="1">
    <citation type="journal article" date="2012" name="Genome Biol.">
        <title>Genome and low-iron response of an oceanic diatom adapted to chronic iron limitation.</title>
        <authorList>
            <person name="Lommer M."/>
            <person name="Specht M."/>
            <person name="Roy A.S."/>
            <person name="Kraemer L."/>
            <person name="Andreson R."/>
            <person name="Gutowska M.A."/>
            <person name="Wolf J."/>
            <person name="Bergner S.V."/>
            <person name="Schilhabel M.B."/>
            <person name="Klostermeier U.C."/>
            <person name="Beiko R.G."/>
            <person name="Rosenstiel P."/>
            <person name="Hippler M."/>
            <person name="Laroche J."/>
        </authorList>
    </citation>
    <scope>NUCLEOTIDE SEQUENCE [LARGE SCALE GENOMIC DNA]</scope>
    <source>
        <strain evidence="2 3">CCMP1005</strain>
    </source>
</reference>
<evidence type="ECO:0000256" key="1">
    <source>
        <dbReference type="SAM" id="MobiDB-lite"/>
    </source>
</evidence>
<keyword evidence="3" id="KW-1185">Reference proteome</keyword>
<evidence type="ECO:0000313" key="3">
    <source>
        <dbReference type="Proteomes" id="UP000266841"/>
    </source>
</evidence>
<accession>K0RGJ6</accession>
<organism evidence="2 3">
    <name type="scientific">Thalassiosira oceanica</name>
    <name type="common">Marine diatom</name>
    <dbReference type="NCBI Taxonomy" id="159749"/>
    <lineage>
        <taxon>Eukaryota</taxon>
        <taxon>Sar</taxon>
        <taxon>Stramenopiles</taxon>
        <taxon>Ochrophyta</taxon>
        <taxon>Bacillariophyta</taxon>
        <taxon>Coscinodiscophyceae</taxon>
        <taxon>Thalassiosirophycidae</taxon>
        <taxon>Thalassiosirales</taxon>
        <taxon>Thalassiosiraceae</taxon>
        <taxon>Thalassiosira</taxon>
    </lineage>
</organism>
<name>K0RGJ6_THAOC</name>
<dbReference type="EMBL" id="AGNL01046321">
    <property type="protein sequence ID" value="EJK48061.1"/>
    <property type="molecule type" value="Genomic_DNA"/>
</dbReference>
<gene>
    <name evidence="2" type="ORF">THAOC_33174</name>
</gene>
<feature type="region of interest" description="Disordered" evidence="1">
    <location>
        <begin position="449"/>
        <end position="537"/>
    </location>
</feature>
<dbReference type="Proteomes" id="UP000266841">
    <property type="component" value="Unassembled WGS sequence"/>
</dbReference>
<feature type="non-terminal residue" evidence="2">
    <location>
        <position position="1"/>
    </location>
</feature>
<feature type="compositionally biased region" description="Low complexity" evidence="1">
    <location>
        <begin position="461"/>
        <end position="475"/>
    </location>
</feature>